<evidence type="ECO:0000256" key="2">
    <source>
        <dbReference type="ARBA" id="ARBA00008537"/>
    </source>
</evidence>
<feature type="transmembrane region" description="Helical" evidence="8">
    <location>
        <begin position="106"/>
        <end position="130"/>
    </location>
</feature>
<comment type="subcellular location">
    <subcellularLocation>
        <location evidence="1">Cell membrane</location>
        <topology evidence="1">Multi-pass membrane protein</topology>
    </subcellularLocation>
</comment>
<feature type="transmembrane region" description="Helical" evidence="8">
    <location>
        <begin position="142"/>
        <end position="163"/>
    </location>
</feature>
<dbReference type="PANTHER" id="PTHR42718">
    <property type="entry name" value="MAJOR FACILITATOR SUPERFAMILY MULTIDRUG TRANSPORTER MFSC"/>
    <property type="match status" value="1"/>
</dbReference>
<dbReference type="Gene3D" id="1.20.1250.20">
    <property type="entry name" value="MFS general substrate transporter like domains"/>
    <property type="match status" value="1"/>
</dbReference>
<feature type="transmembrane region" description="Helical" evidence="8">
    <location>
        <begin position="205"/>
        <end position="222"/>
    </location>
</feature>
<feature type="transmembrane region" description="Helical" evidence="8">
    <location>
        <begin position="401"/>
        <end position="421"/>
    </location>
</feature>
<dbReference type="EMBL" id="JAEEGA010000002">
    <property type="protein sequence ID" value="MBP1040208.1"/>
    <property type="molecule type" value="Genomic_DNA"/>
</dbReference>
<keyword evidence="3" id="KW-0813">Transport</keyword>
<dbReference type="Gene3D" id="1.20.1720.10">
    <property type="entry name" value="Multidrug resistance protein D"/>
    <property type="match status" value="1"/>
</dbReference>
<proteinExistence type="inferred from homology"/>
<feature type="transmembrane region" description="Helical" evidence="8">
    <location>
        <begin position="268"/>
        <end position="289"/>
    </location>
</feature>
<dbReference type="GO" id="GO:0022857">
    <property type="term" value="F:transmembrane transporter activity"/>
    <property type="evidence" value="ECO:0007669"/>
    <property type="project" value="InterPro"/>
</dbReference>
<feature type="transmembrane region" description="Helical" evidence="8">
    <location>
        <begin position="441"/>
        <end position="460"/>
    </location>
</feature>
<feature type="transmembrane region" description="Helical" evidence="8">
    <location>
        <begin position="358"/>
        <end position="380"/>
    </location>
</feature>
<protein>
    <submittedName>
        <fullName evidence="10">Multidrug efflux MFS transporter</fullName>
    </submittedName>
</protein>
<keyword evidence="7 8" id="KW-0472">Membrane</keyword>
<feature type="transmembrane region" description="Helical" evidence="8">
    <location>
        <begin position="81"/>
        <end position="100"/>
    </location>
</feature>
<dbReference type="NCBIfam" id="TIGR00711">
    <property type="entry name" value="efflux_EmrB"/>
    <property type="match status" value="1"/>
</dbReference>
<dbReference type="InterPro" id="IPR011701">
    <property type="entry name" value="MFS"/>
</dbReference>
<sequence>MNKSIVLTDKKRNMIFINIVITCIALTMLSTALTTALPAIVNDLDISVTTGQWLTSGYALSMAIVMPLTAFLITRFPTKKLYITGLVIALIGLLLCAISPNFPMMMMARILQAVGNGLLTSMAQVILLSIYPLEKRGAIMGWYGLSLSAAPVIAPTIAGLIVDKMDWPAIFYLASVIIVLSLIWSIIVFDDLLATKPQKFDSPSFVLSALAFGGVTLAIGNIGHYAFFSPQVLLLLLIGVAGTLAFIHRQLKSHQPFLELRILSNRNYALSVLGSMLLYLVMMAATMLLPLYVQSVLGKSATLSGLLVLPGSLIMAFISPFAGKLYDKVGIKPLFVFGACGMLISNLGMVFISMSTPIWVAAGYNMLRCIAIGCLMMPLVTWGTSYINPELTAHGTALLTSLRTVSGAIGTAVFVGIMTTVSQHSVSSYGSDAAIHGLNIAFLWMSGVSLLLLLMGIIFVKKDVLFGEGQLIKTEVK</sequence>
<dbReference type="InterPro" id="IPR004638">
    <property type="entry name" value="EmrB-like"/>
</dbReference>
<organism evidence="10 11">
    <name type="scientific">Vagococcus allomyrinae</name>
    <dbReference type="NCBI Taxonomy" id="2794353"/>
    <lineage>
        <taxon>Bacteria</taxon>
        <taxon>Bacillati</taxon>
        <taxon>Bacillota</taxon>
        <taxon>Bacilli</taxon>
        <taxon>Lactobacillales</taxon>
        <taxon>Enterococcaceae</taxon>
        <taxon>Vagococcus</taxon>
    </lineage>
</organism>
<keyword evidence="6 8" id="KW-1133">Transmembrane helix</keyword>
<dbReference type="AlphaFoldDB" id="A0A940PCH1"/>
<feature type="transmembrane region" description="Helical" evidence="8">
    <location>
        <begin position="334"/>
        <end position="352"/>
    </location>
</feature>
<feature type="transmembrane region" description="Helical" evidence="8">
    <location>
        <begin position="228"/>
        <end position="247"/>
    </location>
</feature>
<evidence type="ECO:0000256" key="4">
    <source>
        <dbReference type="ARBA" id="ARBA00022475"/>
    </source>
</evidence>
<dbReference type="InterPro" id="IPR036259">
    <property type="entry name" value="MFS_trans_sf"/>
</dbReference>
<dbReference type="RefSeq" id="WP_209525100.1">
    <property type="nucleotide sequence ID" value="NZ_JAEEGA010000002.1"/>
</dbReference>
<dbReference type="GO" id="GO:0005886">
    <property type="term" value="C:plasma membrane"/>
    <property type="evidence" value="ECO:0007669"/>
    <property type="project" value="UniProtKB-SubCell"/>
</dbReference>
<feature type="transmembrane region" description="Helical" evidence="8">
    <location>
        <begin position="301"/>
        <end position="322"/>
    </location>
</feature>
<keyword evidence="11" id="KW-1185">Reference proteome</keyword>
<gene>
    <name evidence="10" type="ORF">I6N95_04195</name>
</gene>
<keyword evidence="5 8" id="KW-0812">Transmembrane</keyword>
<evidence type="ECO:0000256" key="3">
    <source>
        <dbReference type="ARBA" id="ARBA00022448"/>
    </source>
</evidence>
<evidence type="ECO:0000313" key="10">
    <source>
        <dbReference type="EMBL" id="MBP1040208.1"/>
    </source>
</evidence>
<evidence type="ECO:0000256" key="8">
    <source>
        <dbReference type="SAM" id="Phobius"/>
    </source>
</evidence>
<dbReference type="PROSITE" id="PS50850">
    <property type="entry name" value="MFS"/>
    <property type="match status" value="1"/>
</dbReference>
<reference evidence="10" key="1">
    <citation type="submission" date="2020-12" db="EMBL/GenBank/DDBJ databases">
        <title>Vagococcus allomyrinae sp. nov. and Enterococcus lavae sp. nov., isolated from the larvae of Allomyrina dichotoma.</title>
        <authorList>
            <person name="Lee S.D."/>
        </authorList>
    </citation>
    <scope>NUCLEOTIDE SEQUENCE</scope>
    <source>
        <strain evidence="10">BWB3-3</strain>
    </source>
</reference>
<evidence type="ECO:0000256" key="1">
    <source>
        <dbReference type="ARBA" id="ARBA00004651"/>
    </source>
</evidence>
<dbReference type="SUPFAM" id="SSF103473">
    <property type="entry name" value="MFS general substrate transporter"/>
    <property type="match status" value="1"/>
</dbReference>
<feature type="transmembrane region" description="Helical" evidence="8">
    <location>
        <begin position="15"/>
        <end position="41"/>
    </location>
</feature>
<comment type="caution">
    <text evidence="10">The sequence shown here is derived from an EMBL/GenBank/DDBJ whole genome shotgun (WGS) entry which is preliminary data.</text>
</comment>
<dbReference type="Proteomes" id="UP000674938">
    <property type="component" value="Unassembled WGS sequence"/>
</dbReference>
<dbReference type="PANTHER" id="PTHR42718:SF9">
    <property type="entry name" value="MAJOR FACILITATOR SUPERFAMILY MULTIDRUG TRANSPORTER MFSC"/>
    <property type="match status" value="1"/>
</dbReference>
<feature type="domain" description="Major facilitator superfamily (MFS) profile" evidence="9">
    <location>
        <begin position="1"/>
        <end position="464"/>
    </location>
</feature>
<feature type="transmembrane region" description="Helical" evidence="8">
    <location>
        <begin position="53"/>
        <end position="74"/>
    </location>
</feature>
<dbReference type="CDD" id="cd17503">
    <property type="entry name" value="MFS_LmrB_MDR_like"/>
    <property type="match status" value="1"/>
</dbReference>
<dbReference type="InterPro" id="IPR020846">
    <property type="entry name" value="MFS_dom"/>
</dbReference>
<accession>A0A940PCH1</accession>
<comment type="similarity">
    <text evidence="2">Belongs to the major facilitator superfamily. EmrB family.</text>
</comment>
<keyword evidence="4" id="KW-1003">Cell membrane</keyword>
<evidence type="ECO:0000259" key="9">
    <source>
        <dbReference type="PROSITE" id="PS50850"/>
    </source>
</evidence>
<name>A0A940PCH1_9ENTE</name>
<feature type="transmembrane region" description="Helical" evidence="8">
    <location>
        <begin position="169"/>
        <end position="193"/>
    </location>
</feature>
<evidence type="ECO:0000256" key="7">
    <source>
        <dbReference type="ARBA" id="ARBA00023136"/>
    </source>
</evidence>
<evidence type="ECO:0000256" key="6">
    <source>
        <dbReference type="ARBA" id="ARBA00022989"/>
    </source>
</evidence>
<evidence type="ECO:0000313" key="11">
    <source>
        <dbReference type="Proteomes" id="UP000674938"/>
    </source>
</evidence>
<dbReference type="Pfam" id="PF07690">
    <property type="entry name" value="MFS_1"/>
    <property type="match status" value="1"/>
</dbReference>
<evidence type="ECO:0000256" key="5">
    <source>
        <dbReference type="ARBA" id="ARBA00022692"/>
    </source>
</evidence>